<dbReference type="PANTHER" id="PTHR40077">
    <property type="entry name" value="MEMBRANE PROTEIN-RELATED"/>
    <property type="match status" value="1"/>
</dbReference>
<evidence type="ECO:0000256" key="4">
    <source>
        <dbReference type="ARBA" id="ARBA00022989"/>
    </source>
</evidence>
<feature type="domain" description="DUF3817" evidence="7">
    <location>
        <begin position="14"/>
        <end position="110"/>
    </location>
</feature>
<evidence type="ECO:0000256" key="3">
    <source>
        <dbReference type="ARBA" id="ARBA00022692"/>
    </source>
</evidence>
<dbReference type="GO" id="GO:0005886">
    <property type="term" value="C:plasma membrane"/>
    <property type="evidence" value="ECO:0007669"/>
    <property type="project" value="UniProtKB-SubCell"/>
</dbReference>
<evidence type="ECO:0000256" key="6">
    <source>
        <dbReference type="SAM" id="Phobius"/>
    </source>
</evidence>
<evidence type="ECO:0000256" key="1">
    <source>
        <dbReference type="ARBA" id="ARBA00004651"/>
    </source>
</evidence>
<protein>
    <submittedName>
        <fullName evidence="8">DUF3817 domain-containing protein</fullName>
    </submittedName>
</protein>
<dbReference type="Proteomes" id="UP000515512">
    <property type="component" value="Chromosome"/>
</dbReference>
<keyword evidence="4 6" id="KW-1133">Transmembrane helix</keyword>
<dbReference type="InterPro" id="IPR023845">
    <property type="entry name" value="DUF3817_TM"/>
</dbReference>
<evidence type="ECO:0000313" key="9">
    <source>
        <dbReference type="Proteomes" id="UP000515512"/>
    </source>
</evidence>
<dbReference type="KEGG" id="nhu:H0264_37090"/>
<evidence type="ECO:0000256" key="2">
    <source>
        <dbReference type="ARBA" id="ARBA00022475"/>
    </source>
</evidence>
<feature type="transmembrane region" description="Helical" evidence="6">
    <location>
        <begin position="20"/>
        <end position="40"/>
    </location>
</feature>
<feature type="transmembrane region" description="Helical" evidence="6">
    <location>
        <begin position="60"/>
        <end position="79"/>
    </location>
</feature>
<feature type="transmembrane region" description="Helical" evidence="6">
    <location>
        <begin position="91"/>
        <end position="111"/>
    </location>
</feature>
<evidence type="ECO:0000313" key="8">
    <source>
        <dbReference type="EMBL" id="QLY34952.1"/>
    </source>
</evidence>
<reference evidence="8 9" key="1">
    <citation type="submission" date="2020-07" db="EMBL/GenBank/DDBJ databases">
        <authorList>
            <person name="Zhuang K."/>
            <person name="Ran Y."/>
        </authorList>
    </citation>
    <scope>NUCLEOTIDE SEQUENCE [LARGE SCALE GENOMIC DNA]</scope>
    <source>
        <strain evidence="8 9">WCH-YHL-001</strain>
    </source>
</reference>
<keyword evidence="3 6" id="KW-0812">Transmembrane</keyword>
<proteinExistence type="predicted"/>
<keyword evidence="2" id="KW-1003">Cell membrane</keyword>
<keyword evidence="9" id="KW-1185">Reference proteome</keyword>
<keyword evidence="5 6" id="KW-0472">Membrane</keyword>
<evidence type="ECO:0000259" key="7">
    <source>
        <dbReference type="Pfam" id="PF12823"/>
    </source>
</evidence>
<dbReference type="PANTHER" id="PTHR40077:SF1">
    <property type="entry name" value="MEMBRANE PROTEIN"/>
    <property type="match status" value="1"/>
</dbReference>
<dbReference type="EMBL" id="CP059399">
    <property type="protein sequence ID" value="QLY34952.1"/>
    <property type="molecule type" value="Genomic_DNA"/>
</dbReference>
<dbReference type="AlphaFoldDB" id="A0A7D6VF32"/>
<name>A0A7D6VF32_9NOCA</name>
<dbReference type="Pfam" id="PF12823">
    <property type="entry name" value="DUF3817"/>
    <property type="match status" value="1"/>
</dbReference>
<comment type="subcellular location">
    <subcellularLocation>
        <location evidence="1">Cell membrane</location>
        <topology evidence="1">Multi-pass membrane protein</topology>
    </subcellularLocation>
</comment>
<gene>
    <name evidence="8" type="ORF">H0264_37090</name>
</gene>
<accession>A0A7D6VF32</accession>
<evidence type="ECO:0000256" key="5">
    <source>
        <dbReference type="ARBA" id="ARBA00023136"/>
    </source>
</evidence>
<dbReference type="RefSeq" id="WP_181586111.1">
    <property type="nucleotide sequence ID" value="NZ_CP059399.1"/>
</dbReference>
<sequence>MGGMGFLDLGTVAKRFRFFAVLEAVSWAGLLVGMAFKWIPKLLDALNVMTDPQIVIGVKIFGPIHGAVFIFYLLVTLLAARELEWNRRTTLLALGASIPPFFTVWFERWAIRTGRLGELSDAVNPVPARS</sequence>
<dbReference type="NCBIfam" id="TIGR03954">
    <property type="entry name" value="integ_memb_HG"/>
    <property type="match status" value="1"/>
</dbReference>
<organism evidence="8 9">
    <name type="scientific">Nocardia huaxiensis</name>
    <dbReference type="NCBI Taxonomy" id="2755382"/>
    <lineage>
        <taxon>Bacteria</taxon>
        <taxon>Bacillati</taxon>
        <taxon>Actinomycetota</taxon>
        <taxon>Actinomycetes</taxon>
        <taxon>Mycobacteriales</taxon>
        <taxon>Nocardiaceae</taxon>
        <taxon>Nocardia</taxon>
    </lineage>
</organism>